<evidence type="ECO:0000313" key="2">
    <source>
        <dbReference type="Proteomes" id="UP000824469"/>
    </source>
</evidence>
<feature type="non-terminal residue" evidence="1">
    <location>
        <position position="134"/>
    </location>
</feature>
<accession>A0AA38L8A8</accession>
<reference evidence="1 2" key="1">
    <citation type="journal article" date="2021" name="Nat. Plants">
        <title>The Taxus genome provides insights into paclitaxel biosynthesis.</title>
        <authorList>
            <person name="Xiong X."/>
            <person name="Gou J."/>
            <person name="Liao Q."/>
            <person name="Li Y."/>
            <person name="Zhou Q."/>
            <person name="Bi G."/>
            <person name="Li C."/>
            <person name="Du R."/>
            <person name="Wang X."/>
            <person name="Sun T."/>
            <person name="Guo L."/>
            <person name="Liang H."/>
            <person name="Lu P."/>
            <person name="Wu Y."/>
            <person name="Zhang Z."/>
            <person name="Ro D.K."/>
            <person name="Shang Y."/>
            <person name="Huang S."/>
            <person name="Yan J."/>
        </authorList>
    </citation>
    <scope>NUCLEOTIDE SEQUENCE [LARGE SCALE GENOMIC DNA]</scope>
    <source>
        <strain evidence="1">Ta-2019</strain>
    </source>
</reference>
<protein>
    <submittedName>
        <fullName evidence="1">Uncharacterized protein</fullName>
    </submittedName>
</protein>
<keyword evidence="2" id="KW-1185">Reference proteome</keyword>
<proteinExistence type="predicted"/>
<gene>
    <name evidence="1" type="ORF">KI387_023858</name>
</gene>
<comment type="caution">
    <text evidence="1">The sequence shown here is derived from an EMBL/GenBank/DDBJ whole genome shotgun (WGS) entry which is preliminary data.</text>
</comment>
<organism evidence="1 2">
    <name type="scientific">Taxus chinensis</name>
    <name type="common">Chinese yew</name>
    <name type="synonym">Taxus wallichiana var. chinensis</name>
    <dbReference type="NCBI Taxonomy" id="29808"/>
    <lineage>
        <taxon>Eukaryota</taxon>
        <taxon>Viridiplantae</taxon>
        <taxon>Streptophyta</taxon>
        <taxon>Embryophyta</taxon>
        <taxon>Tracheophyta</taxon>
        <taxon>Spermatophyta</taxon>
        <taxon>Pinopsida</taxon>
        <taxon>Pinidae</taxon>
        <taxon>Conifers II</taxon>
        <taxon>Cupressales</taxon>
        <taxon>Taxaceae</taxon>
        <taxon>Taxus</taxon>
    </lineage>
</organism>
<dbReference type="Gene3D" id="3.10.20.590">
    <property type="match status" value="1"/>
</dbReference>
<dbReference type="Proteomes" id="UP000824469">
    <property type="component" value="Unassembled WGS sequence"/>
</dbReference>
<dbReference type="AlphaFoldDB" id="A0AA38L8A8"/>
<evidence type="ECO:0000313" key="1">
    <source>
        <dbReference type="EMBL" id="KAH9315231.1"/>
    </source>
</evidence>
<name>A0AA38L8A8_TAXCH</name>
<dbReference type="EMBL" id="JAHRHJ020000005">
    <property type="protein sequence ID" value="KAH9315231.1"/>
    <property type="molecule type" value="Genomic_DNA"/>
</dbReference>
<sequence length="134" mass="15072">IGAWARARSVEEARAGENMVSAHMDVSVHVRETEKGRSRIASRKIEDLDNFGQDAKYRRGAEEQYIKEDVIVLPVQINGKTRGKLQIPVGSGEVEAFAAVIQDKHFEKYLSGKSIRKKIYVPGRILNIIVEPKK</sequence>